<protein>
    <submittedName>
        <fullName evidence="4">SH3 domain-containing protein</fullName>
    </submittedName>
</protein>
<dbReference type="SMART" id="SM00326">
    <property type="entry name" value="SH3"/>
    <property type="match status" value="1"/>
</dbReference>
<proteinExistence type="predicted"/>
<feature type="domain" description="SH3" evidence="3">
    <location>
        <begin position="1"/>
        <end position="51"/>
    </location>
</feature>
<gene>
    <name evidence="4" type="ORF">F5890DRAFT_1394337</name>
</gene>
<evidence type="ECO:0000259" key="3">
    <source>
        <dbReference type="PROSITE" id="PS50002"/>
    </source>
</evidence>
<evidence type="ECO:0000313" key="4">
    <source>
        <dbReference type="EMBL" id="KAJ3981017.1"/>
    </source>
</evidence>
<dbReference type="Proteomes" id="UP001163850">
    <property type="component" value="Unassembled WGS sequence"/>
</dbReference>
<dbReference type="Pfam" id="PF00018">
    <property type="entry name" value="SH3_1"/>
    <property type="match status" value="1"/>
</dbReference>
<dbReference type="PANTHER" id="PTHR46026:SF1">
    <property type="entry name" value="RHO-TYPE GUANINE NUCLEOTIDE EXCHANGE FACTOR, ISOFORM F"/>
    <property type="match status" value="1"/>
</dbReference>
<keyword evidence="1 2" id="KW-0728">SH3 domain</keyword>
<dbReference type="EMBL" id="MU802141">
    <property type="protein sequence ID" value="KAJ3981017.1"/>
    <property type="molecule type" value="Genomic_DNA"/>
</dbReference>
<dbReference type="InterPro" id="IPR001452">
    <property type="entry name" value="SH3_domain"/>
</dbReference>
<dbReference type="PRINTS" id="PR00452">
    <property type="entry name" value="SH3DOMAIN"/>
</dbReference>
<sequence length="51" mass="5823">FCRAKYPYTAQDASALTFTTGSIIEVLTRQESGWWDGMLGDERGWFPSNYV</sequence>
<dbReference type="PANTHER" id="PTHR46026">
    <property type="entry name" value="RHO-TYPE GUANINE NUCLEOTIDE EXCHANGE FACTOR, ISOFORM F"/>
    <property type="match status" value="1"/>
</dbReference>
<dbReference type="FunFam" id="2.30.30.40:FF:000072">
    <property type="entry name" value="Unconventional Myosin IB"/>
    <property type="match status" value="1"/>
</dbReference>
<accession>A0AA38PSQ3</accession>
<name>A0AA38PSQ3_9AGAR</name>
<evidence type="ECO:0000313" key="5">
    <source>
        <dbReference type="Proteomes" id="UP001163850"/>
    </source>
</evidence>
<organism evidence="4 5">
    <name type="scientific">Lentinula detonsa</name>
    <dbReference type="NCBI Taxonomy" id="2804962"/>
    <lineage>
        <taxon>Eukaryota</taxon>
        <taxon>Fungi</taxon>
        <taxon>Dikarya</taxon>
        <taxon>Basidiomycota</taxon>
        <taxon>Agaricomycotina</taxon>
        <taxon>Agaricomycetes</taxon>
        <taxon>Agaricomycetidae</taxon>
        <taxon>Agaricales</taxon>
        <taxon>Marasmiineae</taxon>
        <taxon>Omphalotaceae</taxon>
        <taxon>Lentinula</taxon>
    </lineage>
</organism>
<reference evidence="4" key="1">
    <citation type="submission" date="2022-08" db="EMBL/GenBank/DDBJ databases">
        <authorList>
            <consortium name="DOE Joint Genome Institute"/>
            <person name="Min B."/>
            <person name="Riley R."/>
            <person name="Sierra-Patev S."/>
            <person name="Naranjo-Ortiz M."/>
            <person name="Looney B."/>
            <person name="Konkel Z."/>
            <person name="Slot J.C."/>
            <person name="Sakamoto Y."/>
            <person name="Steenwyk J.L."/>
            <person name="Rokas A."/>
            <person name="Carro J."/>
            <person name="Camarero S."/>
            <person name="Ferreira P."/>
            <person name="Molpeceres G."/>
            <person name="Ruiz-Duenas F.J."/>
            <person name="Serrano A."/>
            <person name="Henrissat B."/>
            <person name="Drula E."/>
            <person name="Hughes K.W."/>
            <person name="Mata J.L."/>
            <person name="Ishikawa N.K."/>
            <person name="Vargas-Isla R."/>
            <person name="Ushijima S."/>
            <person name="Smith C.A."/>
            <person name="Ahrendt S."/>
            <person name="Andreopoulos W."/>
            <person name="He G."/>
            <person name="Labutti K."/>
            <person name="Lipzen A."/>
            <person name="Ng V."/>
            <person name="Sandor L."/>
            <person name="Barry K."/>
            <person name="Martinez A.T."/>
            <person name="Xiao Y."/>
            <person name="Gibbons J.G."/>
            <person name="Terashima K."/>
            <person name="Hibbett D.S."/>
            <person name="Grigoriev I.V."/>
        </authorList>
    </citation>
    <scope>NUCLEOTIDE SEQUENCE</scope>
    <source>
        <strain evidence="4">TFB7829</strain>
    </source>
</reference>
<dbReference type="Gene3D" id="2.30.30.40">
    <property type="entry name" value="SH3 Domains"/>
    <property type="match status" value="1"/>
</dbReference>
<dbReference type="PROSITE" id="PS50002">
    <property type="entry name" value="SH3"/>
    <property type="match status" value="1"/>
</dbReference>
<feature type="non-terminal residue" evidence="4">
    <location>
        <position position="1"/>
    </location>
</feature>
<evidence type="ECO:0000256" key="2">
    <source>
        <dbReference type="PROSITE-ProRule" id="PRU00192"/>
    </source>
</evidence>
<feature type="non-terminal residue" evidence="4">
    <location>
        <position position="51"/>
    </location>
</feature>
<dbReference type="AlphaFoldDB" id="A0AA38PSQ3"/>
<dbReference type="InterPro" id="IPR036028">
    <property type="entry name" value="SH3-like_dom_sf"/>
</dbReference>
<comment type="caution">
    <text evidence="4">The sequence shown here is derived from an EMBL/GenBank/DDBJ whole genome shotgun (WGS) entry which is preliminary data.</text>
</comment>
<evidence type="ECO:0000256" key="1">
    <source>
        <dbReference type="ARBA" id="ARBA00022443"/>
    </source>
</evidence>
<dbReference type="SUPFAM" id="SSF50044">
    <property type="entry name" value="SH3-domain"/>
    <property type="match status" value="1"/>
</dbReference>